<feature type="region of interest" description="Disordered" evidence="1">
    <location>
        <begin position="149"/>
        <end position="178"/>
    </location>
</feature>
<evidence type="ECO:0000313" key="3">
    <source>
        <dbReference type="Proteomes" id="UP000737018"/>
    </source>
</evidence>
<keyword evidence="3" id="KW-1185">Reference proteome</keyword>
<sequence>MEITYTTLIQQLQIKPNHEISRGELLIVNHGNSRCHSLPLGLTTSHPLQGKQPANLSDLLGQPAAPYFDFSFLSCILFNYSFDLYCEASNGSKKERKERWNKGESNGCWEGVEANPPMGRNVGRNQNIEREDMIAELRRQVVALTEVVQRMQPPHETTNESDDSHSHFENPFGAPPRG</sequence>
<dbReference type="EMBL" id="JRKL02003235">
    <property type="protein sequence ID" value="KAF3955954.1"/>
    <property type="molecule type" value="Genomic_DNA"/>
</dbReference>
<comment type="caution">
    <text evidence="2">The sequence shown here is derived from an EMBL/GenBank/DDBJ whole genome shotgun (WGS) entry which is preliminary data.</text>
</comment>
<evidence type="ECO:0000313" key="2">
    <source>
        <dbReference type="EMBL" id="KAF3955954.1"/>
    </source>
</evidence>
<proteinExistence type="predicted"/>
<protein>
    <submittedName>
        <fullName evidence="2">Uncharacterized protein</fullName>
    </submittedName>
</protein>
<organism evidence="2 3">
    <name type="scientific">Castanea mollissima</name>
    <name type="common">Chinese chestnut</name>
    <dbReference type="NCBI Taxonomy" id="60419"/>
    <lineage>
        <taxon>Eukaryota</taxon>
        <taxon>Viridiplantae</taxon>
        <taxon>Streptophyta</taxon>
        <taxon>Embryophyta</taxon>
        <taxon>Tracheophyta</taxon>
        <taxon>Spermatophyta</taxon>
        <taxon>Magnoliopsida</taxon>
        <taxon>eudicotyledons</taxon>
        <taxon>Gunneridae</taxon>
        <taxon>Pentapetalae</taxon>
        <taxon>rosids</taxon>
        <taxon>fabids</taxon>
        <taxon>Fagales</taxon>
        <taxon>Fagaceae</taxon>
        <taxon>Castanea</taxon>
    </lineage>
</organism>
<name>A0A8J4QZZ1_9ROSI</name>
<reference evidence="2" key="1">
    <citation type="submission" date="2020-03" db="EMBL/GenBank/DDBJ databases">
        <title>Castanea mollissima Vanexum genome sequencing.</title>
        <authorList>
            <person name="Staton M."/>
        </authorList>
    </citation>
    <scope>NUCLEOTIDE SEQUENCE</scope>
    <source>
        <tissue evidence="2">Leaf</tissue>
    </source>
</reference>
<evidence type="ECO:0000256" key="1">
    <source>
        <dbReference type="SAM" id="MobiDB-lite"/>
    </source>
</evidence>
<accession>A0A8J4QZZ1</accession>
<dbReference type="Proteomes" id="UP000737018">
    <property type="component" value="Unassembled WGS sequence"/>
</dbReference>
<dbReference type="AlphaFoldDB" id="A0A8J4QZZ1"/>
<gene>
    <name evidence="2" type="ORF">CMV_018888</name>
</gene>
<dbReference type="OrthoDB" id="1934635at2759"/>